<comment type="caution">
    <text evidence="1">The sequence shown here is derived from an EMBL/GenBank/DDBJ whole genome shotgun (WGS) entry which is preliminary data.</text>
</comment>
<name>A0A438GNJ2_VITVI</name>
<proteinExistence type="predicted"/>
<accession>A0A438GNJ2</accession>
<sequence length="134" mass="15345">MLPEAVYDYDILMDIVIDVDGMTLLDALYRRDGHDKDRPYSLCSFTRRNGYDWYWLYSGCSPAQLRSALDMFRAFMLEIDDDDSVTVVTPDVITIEGASDSVDPPFSFDTKGKFKPSWSCRMLSKICLRRSCPG</sequence>
<gene>
    <name evidence="1" type="ORF">CK203_057620</name>
</gene>
<evidence type="ECO:0000313" key="2">
    <source>
        <dbReference type="Proteomes" id="UP000288805"/>
    </source>
</evidence>
<protein>
    <submittedName>
        <fullName evidence="1">Uncharacterized protein</fullName>
    </submittedName>
</protein>
<reference evidence="1 2" key="1">
    <citation type="journal article" date="2018" name="PLoS Genet.">
        <title>Population sequencing reveals clonal diversity and ancestral inbreeding in the grapevine cultivar Chardonnay.</title>
        <authorList>
            <person name="Roach M.J."/>
            <person name="Johnson D.L."/>
            <person name="Bohlmann J."/>
            <person name="van Vuuren H.J."/>
            <person name="Jones S.J."/>
            <person name="Pretorius I.S."/>
            <person name="Schmidt S.A."/>
            <person name="Borneman A.R."/>
        </authorList>
    </citation>
    <scope>NUCLEOTIDE SEQUENCE [LARGE SCALE GENOMIC DNA]</scope>
    <source>
        <strain evidence="2">cv. Chardonnay</strain>
        <tissue evidence="1">Leaf</tissue>
    </source>
</reference>
<evidence type="ECO:0000313" key="1">
    <source>
        <dbReference type="EMBL" id="RVW73767.1"/>
    </source>
</evidence>
<dbReference type="Proteomes" id="UP000288805">
    <property type="component" value="Unassembled WGS sequence"/>
</dbReference>
<organism evidence="1 2">
    <name type="scientific">Vitis vinifera</name>
    <name type="common">Grape</name>
    <dbReference type="NCBI Taxonomy" id="29760"/>
    <lineage>
        <taxon>Eukaryota</taxon>
        <taxon>Viridiplantae</taxon>
        <taxon>Streptophyta</taxon>
        <taxon>Embryophyta</taxon>
        <taxon>Tracheophyta</taxon>
        <taxon>Spermatophyta</taxon>
        <taxon>Magnoliopsida</taxon>
        <taxon>eudicotyledons</taxon>
        <taxon>Gunneridae</taxon>
        <taxon>Pentapetalae</taxon>
        <taxon>rosids</taxon>
        <taxon>Vitales</taxon>
        <taxon>Vitaceae</taxon>
        <taxon>Viteae</taxon>
        <taxon>Vitis</taxon>
    </lineage>
</organism>
<dbReference type="EMBL" id="QGNW01000384">
    <property type="protein sequence ID" value="RVW73767.1"/>
    <property type="molecule type" value="Genomic_DNA"/>
</dbReference>
<dbReference type="AlphaFoldDB" id="A0A438GNJ2"/>